<evidence type="ECO:0000313" key="1">
    <source>
        <dbReference type="EMBL" id="JAE11413.1"/>
    </source>
</evidence>
<sequence>MAYVTPERGYTALYTVPKPPQPTTIEGSNPFVAEKRSWYRTCLGLPAAFAPDSS</sequence>
<dbReference type="AlphaFoldDB" id="A0A0A9FSX8"/>
<accession>A0A0A9FSX8</accession>
<organism evidence="1">
    <name type="scientific">Arundo donax</name>
    <name type="common">Giant reed</name>
    <name type="synonym">Donax arundinaceus</name>
    <dbReference type="NCBI Taxonomy" id="35708"/>
    <lineage>
        <taxon>Eukaryota</taxon>
        <taxon>Viridiplantae</taxon>
        <taxon>Streptophyta</taxon>
        <taxon>Embryophyta</taxon>
        <taxon>Tracheophyta</taxon>
        <taxon>Spermatophyta</taxon>
        <taxon>Magnoliopsida</taxon>
        <taxon>Liliopsida</taxon>
        <taxon>Poales</taxon>
        <taxon>Poaceae</taxon>
        <taxon>PACMAD clade</taxon>
        <taxon>Arundinoideae</taxon>
        <taxon>Arundineae</taxon>
        <taxon>Arundo</taxon>
    </lineage>
</organism>
<reference evidence="1" key="2">
    <citation type="journal article" date="2015" name="Data Brief">
        <title>Shoot transcriptome of the giant reed, Arundo donax.</title>
        <authorList>
            <person name="Barrero R.A."/>
            <person name="Guerrero F.D."/>
            <person name="Moolhuijzen P."/>
            <person name="Goolsby J.A."/>
            <person name="Tidwell J."/>
            <person name="Bellgard S.E."/>
            <person name="Bellgard M.I."/>
        </authorList>
    </citation>
    <scope>NUCLEOTIDE SEQUENCE</scope>
    <source>
        <tissue evidence="1">Shoot tissue taken approximately 20 cm above the soil surface</tissue>
    </source>
</reference>
<protein>
    <submittedName>
        <fullName evidence="1">Uncharacterized protein</fullName>
    </submittedName>
</protein>
<reference evidence="1" key="1">
    <citation type="submission" date="2014-09" db="EMBL/GenBank/DDBJ databases">
        <authorList>
            <person name="Magalhaes I.L.F."/>
            <person name="Oliveira U."/>
            <person name="Santos F.R."/>
            <person name="Vidigal T.H.D.A."/>
            <person name="Brescovit A.D."/>
            <person name="Santos A.J."/>
        </authorList>
    </citation>
    <scope>NUCLEOTIDE SEQUENCE</scope>
    <source>
        <tissue evidence="1">Shoot tissue taken approximately 20 cm above the soil surface</tissue>
    </source>
</reference>
<name>A0A0A9FSX8_ARUDO</name>
<dbReference type="EMBL" id="GBRH01186483">
    <property type="protein sequence ID" value="JAE11413.1"/>
    <property type="molecule type" value="Transcribed_RNA"/>
</dbReference>
<proteinExistence type="predicted"/>